<sequence>MKLYLKRMCAYAVDLLITAVVLNIFLFSYQVFQLDPQMAVKGNYMLLCAVLSILFLFIYIPTKQNGQTIGKMLFHLRVVNTNGQKRTWFQSFLRECVLKFSFIVFLIPMDIVYTIMESIRQRKIIICIGHDALLNTEVLGG</sequence>
<gene>
    <name evidence="8" type="ORF">H9Q80_15665</name>
</gene>
<dbReference type="PANTHER" id="PTHR36115">
    <property type="entry name" value="PROLINE-RICH ANTIGEN HOMOLOG-RELATED"/>
    <property type="match status" value="1"/>
</dbReference>
<feature type="transmembrane region" description="Helical" evidence="6">
    <location>
        <begin position="12"/>
        <end position="32"/>
    </location>
</feature>
<reference evidence="8 9" key="1">
    <citation type="submission" date="2020-08" db="EMBL/GenBank/DDBJ databases">
        <authorList>
            <person name="Liu C."/>
            <person name="Sun Q."/>
        </authorList>
    </citation>
    <scope>NUCLEOTIDE SEQUENCE [LARGE SCALE GENOMIC DNA]</scope>
    <source>
        <strain evidence="8 9">NSJ-61</strain>
    </source>
</reference>
<dbReference type="Pfam" id="PF06271">
    <property type="entry name" value="RDD"/>
    <property type="match status" value="1"/>
</dbReference>
<comment type="subcellular location">
    <subcellularLocation>
        <location evidence="1">Cell membrane</location>
        <topology evidence="1">Multi-pass membrane protein</topology>
    </subcellularLocation>
</comment>
<evidence type="ECO:0000259" key="7">
    <source>
        <dbReference type="Pfam" id="PF06271"/>
    </source>
</evidence>
<evidence type="ECO:0000313" key="9">
    <source>
        <dbReference type="Proteomes" id="UP000515856"/>
    </source>
</evidence>
<feature type="domain" description="RDD" evidence="7">
    <location>
        <begin position="5"/>
        <end position="119"/>
    </location>
</feature>
<dbReference type="EMBL" id="CP060636">
    <property type="protein sequence ID" value="QNM11667.1"/>
    <property type="molecule type" value="Genomic_DNA"/>
</dbReference>
<keyword evidence="2" id="KW-1003">Cell membrane</keyword>
<evidence type="ECO:0000313" key="8">
    <source>
        <dbReference type="EMBL" id="QNM11667.1"/>
    </source>
</evidence>
<keyword evidence="5 6" id="KW-0472">Membrane</keyword>
<protein>
    <submittedName>
        <fullName evidence="8">RDD family protein</fullName>
    </submittedName>
</protein>
<evidence type="ECO:0000256" key="4">
    <source>
        <dbReference type="ARBA" id="ARBA00022989"/>
    </source>
</evidence>
<proteinExistence type="predicted"/>
<evidence type="ECO:0000256" key="6">
    <source>
        <dbReference type="SAM" id="Phobius"/>
    </source>
</evidence>
<accession>A0A7G9GLI5</accession>
<keyword evidence="9" id="KW-1185">Reference proteome</keyword>
<dbReference type="GO" id="GO:0005886">
    <property type="term" value="C:plasma membrane"/>
    <property type="evidence" value="ECO:0007669"/>
    <property type="project" value="UniProtKB-SubCell"/>
</dbReference>
<dbReference type="RefSeq" id="WP_117452280.1">
    <property type="nucleotide sequence ID" value="NZ_CP060636.1"/>
</dbReference>
<dbReference type="Proteomes" id="UP000515856">
    <property type="component" value="Chromosome"/>
</dbReference>
<dbReference type="AlphaFoldDB" id="A0A7G9GLI5"/>
<keyword evidence="4 6" id="KW-1133">Transmembrane helix</keyword>
<feature type="transmembrane region" description="Helical" evidence="6">
    <location>
        <begin position="44"/>
        <end position="62"/>
    </location>
</feature>
<organism evidence="8 9">
    <name type="scientific">[Eubacterium] hominis</name>
    <dbReference type="NCBI Taxonomy" id="2764325"/>
    <lineage>
        <taxon>Bacteria</taxon>
        <taxon>Bacillati</taxon>
        <taxon>Bacillota</taxon>
        <taxon>Erysipelotrichia</taxon>
        <taxon>Erysipelotrichales</taxon>
        <taxon>Erysipelotrichaceae</taxon>
        <taxon>Amedibacillus</taxon>
    </lineage>
</organism>
<name>A0A7G9GLI5_9FIRM</name>
<dbReference type="InterPro" id="IPR051791">
    <property type="entry name" value="Pra-immunoreactive"/>
</dbReference>
<evidence type="ECO:0000256" key="1">
    <source>
        <dbReference type="ARBA" id="ARBA00004651"/>
    </source>
</evidence>
<dbReference type="InterPro" id="IPR010432">
    <property type="entry name" value="RDD"/>
</dbReference>
<dbReference type="KEGG" id="ehn:H9Q80_15665"/>
<evidence type="ECO:0000256" key="2">
    <source>
        <dbReference type="ARBA" id="ARBA00022475"/>
    </source>
</evidence>
<evidence type="ECO:0000256" key="5">
    <source>
        <dbReference type="ARBA" id="ARBA00023136"/>
    </source>
</evidence>
<keyword evidence="3 6" id="KW-0812">Transmembrane</keyword>
<feature type="transmembrane region" description="Helical" evidence="6">
    <location>
        <begin position="96"/>
        <end position="116"/>
    </location>
</feature>
<evidence type="ECO:0000256" key="3">
    <source>
        <dbReference type="ARBA" id="ARBA00022692"/>
    </source>
</evidence>